<protein>
    <submittedName>
        <fullName evidence="2">Uncharacterized protein</fullName>
    </submittedName>
</protein>
<sequence length="202" mass="22196">MSRENATPRATRHLASTPALNASRAAQKKREEANRGRRGSGWPGTLPKQPAKYNRPSAAERLGISWAAGCEREEKKERLAEAFAQAGQPTPPPPEPEPAQAERPHTIGLSRSAEDVANPPGAQTARRHRSRNPSRHRRQSAPEPSSPQPAHHPPPTRPSIKKPLATLRSTTQSLWSRTIKRTARAKLTENGLRGLTELTLNE</sequence>
<dbReference type="EMBL" id="CAJFCW020000001">
    <property type="protein sequence ID" value="CAG9086328.1"/>
    <property type="molecule type" value="Genomic_DNA"/>
</dbReference>
<feature type="compositionally biased region" description="Basic residues" evidence="1">
    <location>
        <begin position="125"/>
        <end position="139"/>
    </location>
</feature>
<evidence type="ECO:0000313" key="3">
    <source>
        <dbReference type="Proteomes" id="UP000614601"/>
    </source>
</evidence>
<keyword evidence="3" id="KW-1185">Reference proteome</keyword>
<feature type="region of interest" description="Disordered" evidence="1">
    <location>
        <begin position="72"/>
        <end position="177"/>
    </location>
</feature>
<dbReference type="AlphaFoldDB" id="A0A811JWP7"/>
<dbReference type="Proteomes" id="UP000783686">
    <property type="component" value="Unassembled WGS sequence"/>
</dbReference>
<comment type="caution">
    <text evidence="2">The sequence shown here is derived from an EMBL/GenBank/DDBJ whole genome shotgun (WGS) entry which is preliminary data.</text>
</comment>
<evidence type="ECO:0000256" key="1">
    <source>
        <dbReference type="SAM" id="MobiDB-lite"/>
    </source>
</evidence>
<feature type="compositionally biased region" description="Pro residues" evidence="1">
    <location>
        <begin position="144"/>
        <end position="157"/>
    </location>
</feature>
<accession>A0A811JWP7</accession>
<feature type="region of interest" description="Disordered" evidence="1">
    <location>
        <begin position="1"/>
        <end position="57"/>
    </location>
</feature>
<name>A0A811JWP7_9BILA</name>
<proteinExistence type="predicted"/>
<dbReference type="Proteomes" id="UP000614601">
    <property type="component" value="Unassembled WGS sequence"/>
</dbReference>
<dbReference type="EMBL" id="CAJFDH010000001">
    <property type="protein sequence ID" value="CAD5207633.1"/>
    <property type="molecule type" value="Genomic_DNA"/>
</dbReference>
<evidence type="ECO:0000313" key="2">
    <source>
        <dbReference type="EMBL" id="CAD5207633.1"/>
    </source>
</evidence>
<feature type="compositionally biased region" description="Polar residues" evidence="1">
    <location>
        <begin position="167"/>
        <end position="176"/>
    </location>
</feature>
<organism evidence="2 3">
    <name type="scientific">Bursaphelenchus okinawaensis</name>
    <dbReference type="NCBI Taxonomy" id="465554"/>
    <lineage>
        <taxon>Eukaryota</taxon>
        <taxon>Metazoa</taxon>
        <taxon>Ecdysozoa</taxon>
        <taxon>Nematoda</taxon>
        <taxon>Chromadorea</taxon>
        <taxon>Rhabditida</taxon>
        <taxon>Tylenchina</taxon>
        <taxon>Tylenchomorpha</taxon>
        <taxon>Aphelenchoidea</taxon>
        <taxon>Aphelenchoididae</taxon>
        <taxon>Bursaphelenchus</taxon>
    </lineage>
</organism>
<reference evidence="2" key="1">
    <citation type="submission" date="2020-09" db="EMBL/GenBank/DDBJ databases">
        <authorList>
            <person name="Kikuchi T."/>
        </authorList>
    </citation>
    <scope>NUCLEOTIDE SEQUENCE</scope>
    <source>
        <strain evidence="2">SH1</strain>
    </source>
</reference>
<gene>
    <name evidence="2" type="ORF">BOKJ2_LOCUS2295</name>
</gene>